<dbReference type="SUPFAM" id="SSF56796">
    <property type="entry name" value="Dehydroquinate synthase-like"/>
    <property type="match status" value="1"/>
</dbReference>
<dbReference type="PROSITE" id="PS00913">
    <property type="entry name" value="ADH_IRON_1"/>
    <property type="match status" value="1"/>
</dbReference>
<evidence type="ECO:0000256" key="2">
    <source>
        <dbReference type="ARBA" id="ARBA00023002"/>
    </source>
</evidence>
<comment type="similarity">
    <text evidence="1">Belongs to the iron-containing alcohol dehydrogenase family.</text>
</comment>
<dbReference type="PROSITE" id="PS00060">
    <property type="entry name" value="ADH_IRON_2"/>
    <property type="match status" value="1"/>
</dbReference>
<accession>A0A381VPW9</accession>
<dbReference type="GO" id="GO:0046872">
    <property type="term" value="F:metal ion binding"/>
    <property type="evidence" value="ECO:0007669"/>
    <property type="project" value="InterPro"/>
</dbReference>
<keyword evidence="3" id="KW-0520">NAD</keyword>
<dbReference type="InterPro" id="IPR056798">
    <property type="entry name" value="ADH_Fe_C"/>
</dbReference>
<dbReference type="InterPro" id="IPR018211">
    <property type="entry name" value="ADH_Fe_CS"/>
</dbReference>
<dbReference type="FunFam" id="3.40.50.1970:FF:000003">
    <property type="entry name" value="Alcohol dehydrogenase, iron-containing"/>
    <property type="match status" value="1"/>
</dbReference>
<dbReference type="Pfam" id="PF00465">
    <property type="entry name" value="Fe-ADH"/>
    <property type="match status" value="1"/>
</dbReference>
<dbReference type="CDD" id="cd14861">
    <property type="entry name" value="Fe-ADH-like"/>
    <property type="match status" value="1"/>
</dbReference>
<dbReference type="EMBL" id="UINC01009391">
    <property type="protein sequence ID" value="SVA42111.1"/>
    <property type="molecule type" value="Genomic_DNA"/>
</dbReference>
<evidence type="ECO:0000256" key="1">
    <source>
        <dbReference type="ARBA" id="ARBA00007358"/>
    </source>
</evidence>
<evidence type="ECO:0000256" key="3">
    <source>
        <dbReference type="ARBA" id="ARBA00023027"/>
    </source>
</evidence>
<evidence type="ECO:0000259" key="5">
    <source>
        <dbReference type="Pfam" id="PF25137"/>
    </source>
</evidence>
<dbReference type="AlphaFoldDB" id="A0A381VPW9"/>
<dbReference type="Gene3D" id="1.20.1090.10">
    <property type="entry name" value="Dehydroquinate synthase-like - alpha domain"/>
    <property type="match status" value="1"/>
</dbReference>
<evidence type="ECO:0000259" key="4">
    <source>
        <dbReference type="Pfam" id="PF00465"/>
    </source>
</evidence>
<dbReference type="GO" id="GO:0004022">
    <property type="term" value="F:alcohol dehydrogenase (NAD+) activity"/>
    <property type="evidence" value="ECO:0007669"/>
    <property type="project" value="TreeGrafter"/>
</dbReference>
<feature type="non-terminal residue" evidence="6">
    <location>
        <position position="292"/>
    </location>
</feature>
<sequence length="292" mass="31212">MIQYHFPTVLFFGADSLNDLTPAIQKKGLKSLLMVTDPGLVHIGLADSVKSTLTSSGLNIEIFDGVHPNPLEEDVTLGVKAYQSGDYDGIIALGGGSAMDVAKTIRFMAVHEPPLAQYDDAVGGDAKIVNPMPPLFAIPTTAGTGSEVGRSSVITIKETGKKTIFFHPDLMPDIAVLDPKLTVDLPPHITAATGMDAFTHCMEAYLVDSFHPMADSIAIEGMKMVVENLPKVMEDPNNLDARGQMLLSATMGATAFQKGLGMIHSMAHPLSAKFNIHHGLANALLIKFCLEF</sequence>
<dbReference type="InterPro" id="IPR039697">
    <property type="entry name" value="Alcohol_dehydrogenase_Fe"/>
</dbReference>
<protein>
    <submittedName>
        <fullName evidence="6">Uncharacterized protein</fullName>
    </submittedName>
</protein>
<reference evidence="6" key="1">
    <citation type="submission" date="2018-05" db="EMBL/GenBank/DDBJ databases">
        <authorList>
            <person name="Lanie J.A."/>
            <person name="Ng W.-L."/>
            <person name="Kazmierczak K.M."/>
            <person name="Andrzejewski T.M."/>
            <person name="Davidsen T.M."/>
            <person name="Wayne K.J."/>
            <person name="Tettelin H."/>
            <person name="Glass J.I."/>
            <person name="Rusch D."/>
            <person name="Podicherti R."/>
            <person name="Tsui H.-C.T."/>
            <person name="Winkler M.E."/>
        </authorList>
    </citation>
    <scope>NUCLEOTIDE SEQUENCE</scope>
</reference>
<dbReference type="PANTHER" id="PTHR11496:SF102">
    <property type="entry name" value="ALCOHOL DEHYDROGENASE 4"/>
    <property type="match status" value="1"/>
</dbReference>
<feature type="domain" description="Alcohol dehydrogenase iron-type/glycerol dehydrogenase GldA" evidence="4">
    <location>
        <begin position="7"/>
        <end position="179"/>
    </location>
</feature>
<keyword evidence="2" id="KW-0560">Oxidoreductase</keyword>
<name>A0A381VPW9_9ZZZZ</name>
<dbReference type="Pfam" id="PF25137">
    <property type="entry name" value="ADH_Fe_C"/>
    <property type="match status" value="1"/>
</dbReference>
<feature type="domain" description="Fe-containing alcohol dehydrogenase-like C-terminal" evidence="5">
    <location>
        <begin position="190"/>
        <end position="289"/>
    </location>
</feature>
<dbReference type="Gene3D" id="3.40.50.1970">
    <property type="match status" value="1"/>
</dbReference>
<evidence type="ECO:0000313" key="6">
    <source>
        <dbReference type="EMBL" id="SVA42111.1"/>
    </source>
</evidence>
<dbReference type="PANTHER" id="PTHR11496">
    <property type="entry name" value="ALCOHOL DEHYDROGENASE"/>
    <property type="match status" value="1"/>
</dbReference>
<proteinExistence type="inferred from homology"/>
<gene>
    <name evidence="6" type="ORF">METZ01_LOCUS94965</name>
</gene>
<dbReference type="InterPro" id="IPR001670">
    <property type="entry name" value="ADH_Fe/GldA"/>
</dbReference>
<organism evidence="6">
    <name type="scientific">marine metagenome</name>
    <dbReference type="NCBI Taxonomy" id="408172"/>
    <lineage>
        <taxon>unclassified sequences</taxon>
        <taxon>metagenomes</taxon>
        <taxon>ecological metagenomes</taxon>
    </lineage>
</organism>